<organism evidence="1 2">
    <name type="scientific">Rhodococcus wratislaviensis NBRC 100605</name>
    <dbReference type="NCBI Taxonomy" id="1219028"/>
    <lineage>
        <taxon>Bacteria</taxon>
        <taxon>Bacillati</taxon>
        <taxon>Actinomycetota</taxon>
        <taxon>Actinomycetes</taxon>
        <taxon>Mycobacteriales</taxon>
        <taxon>Nocardiaceae</taxon>
        <taxon>Rhodococcus</taxon>
    </lineage>
</organism>
<dbReference type="AlphaFoldDB" id="X0Q0C6"/>
<sequence length="99" mass="10463">MQAGAAAAVWVTVAAPNTRARAASAVIAVRIMMIPFTNGIGVEKNESSGDTRVRVTKRMRGHERDLCGLTGLESVRIALDTAYRGCGSWTHPSHVSGAI</sequence>
<dbReference type="Proteomes" id="UP000019491">
    <property type="component" value="Unassembled WGS sequence"/>
</dbReference>
<proteinExistence type="predicted"/>
<evidence type="ECO:0000313" key="1">
    <source>
        <dbReference type="EMBL" id="GAF43576.1"/>
    </source>
</evidence>
<gene>
    <name evidence="1" type="ORF">RW1_008_00090</name>
</gene>
<comment type="caution">
    <text evidence="1">The sequence shown here is derived from an EMBL/GenBank/DDBJ whole genome shotgun (WGS) entry which is preliminary data.</text>
</comment>
<dbReference type="EMBL" id="BAWF01000008">
    <property type="protein sequence ID" value="GAF43576.1"/>
    <property type="molecule type" value="Genomic_DNA"/>
</dbReference>
<name>X0Q0C6_RHOWR</name>
<keyword evidence="2" id="KW-1185">Reference proteome</keyword>
<accession>X0Q0C6</accession>
<reference evidence="1 2" key="1">
    <citation type="submission" date="2014-02" db="EMBL/GenBank/DDBJ databases">
        <title>Whole genome shotgun sequence of Rhodococcus wratislaviensis NBRC 100605.</title>
        <authorList>
            <person name="Hosoyama A."/>
            <person name="Tsuchikane K."/>
            <person name="Yoshida I."/>
            <person name="Ohji S."/>
            <person name="Ichikawa N."/>
            <person name="Yamazoe A."/>
            <person name="Fujita N."/>
        </authorList>
    </citation>
    <scope>NUCLEOTIDE SEQUENCE [LARGE SCALE GENOMIC DNA]</scope>
    <source>
        <strain evidence="1 2">NBRC 100605</strain>
    </source>
</reference>
<protein>
    <submittedName>
        <fullName evidence="1">Uncharacterized protein</fullName>
    </submittedName>
</protein>
<evidence type="ECO:0000313" key="2">
    <source>
        <dbReference type="Proteomes" id="UP000019491"/>
    </source>
</evidence>